<reference evidence="4" key="1">
    <citation type="submission" date="2016-10" db="EMBL/GenBank/DDBJ databases">
        <authorList>
            <person name="Varghese N."/>
        </authorList>
    </citation>
    <scope>NUCLEOTIDE SEQUENCE [LARGE SCALE GENOMIC DNA]</scope>
    <source>
        <strain evidence="4">DSM 17980</strain>
    </source>
</reference>
<dbReference type="InterPro" id="IPR036928">
    <property type="entry name" value="AS_sf"/>
</dbReference>
<proteinExistence type="inferred from homology"/>
<comment type="similarity">
    <text evidence="1">Belongs to the amidase family.</text>
</comment>
<sequence>MEEKGSVKRAVERCLAAIEQLDGHVLAWETVFAEEALHQAEELDREERPRPLKGLVVGLKDVFDLAGRPPGNGAPVKSDRVPKEDAALVRQLRSAGAVILGTTKLTEFCWYRPTVTRNPHHLDHTPGGSSSGSAAAVAAGMVPFAVGTQTNGSVIRPASFCGIYGFKPTFGIVDTLGMTHISRSLDHPGFFTREPEWLLRVFDVLTGYGGAGTAVVTERNRPSGGSRRLKVGVLDTSPMEGITPDVLAAVGRYAEALAAQGHAIREMRVPDWFLNVKMTFESIFHPEVYSLLGDVLAAAEGLPIGPEIRWVVEQGAKASIQSYLEGLRRKDELTWQVTELFGDCDLLVLPSTLGPAPKGLSSTGNPAMSTLSSIVGLPCASIPFGTSADGLPLGVQVWARKYHDRHLLSVLPELPAQQVRPRYFAE</sequence>
<accession>A0A1I7FMY2</accession>
<keyword evidence="3" id="KW-0808">Transferase</keyword>
<dbReference type="Pfam" id="PF01425">
    <property type="entry name" value="Amidase"/>
    <property type="match status" value="1"/>
</dbReference>
<dbReference type="OrthoDB" id="9811471at2"/>
<protein>
    <submittedName>
        <fullName evidence="3">Asp-tRNAAsn/Glu-tRNAGln amidotransferase A subunit</fullName>
    </submittedName>
</protein>
<dbReference type="EMBL" id="FPBV01000001">
    <property type="protein sequence ID" value="SFU37543.1"/>
    <property type="molecule type" value="Genomic_DNA"/>
</dbReference>
<evidence type="ECO:0000259" key="2">
    <source>
        <dbReference type="Pfam" id="PF01425"/>
    </source>
</evidence>
<dbReference type="eggNOG" id="COG0154">
    <property type="taxonomic scope" value="Bacteria"/>
</dbReference>
<evidence type="ECO:0000313" key="3">
    <source>
        <dbReference type="EMBL" id="SFU37543.1"/>
    </source>
</evidence>
<dbReference type="InterPro" id="IPR000120">
    <property type="entry name" value="Amidase"/>
</dbReference>
<dbReference type="STRING" id="392015.SAMN05421543_101349"/>
<dbReference type="GO" id="GO:0016740">
    <property type="term" value="F:transferase activity"/>
    <property type="evidence" value="ECO:0007669"/>
    <property type="project" value="UniProtKB-KW"/>
</dbReference>
<organism evidence="3 4">
    <name type="scientific">Alicyclobacillus macrosporangiidus</name>
    <dbReference type="NCBI Taxonomy" id="392015"/>
    <lineage>
        <taxon>Bacteria</taxon>
        <taxon>Bacillati</taxon>
        <taxon>Bacillota</taxon>
        <taxon>Bacilli</taxon>
        <taxon>Bacillales</taxon>
        <taxon>Alicyclobacillaceae</taxon>
        <taxon>Alicyclobacillus</taxon>
    </lineage>
</organism>
<dbReference type="PANTHER" id="PTHR11895:SF7">
    <property type="entry name" value="GLUTAMYL-TRNA(GLN) AMIDOTRANSFERASE SUBUNIT A, MITOCHONDRIAL"/>
    <property type="match status" value="1"/>
</dbReference>
<evidence type="ECO:0000313" key="4">
    <source>
        <dbReference type="Proteomes" id="UP000183508"/>
    </source>
</evidence>
<dbReference type="Gene3D" id="3.90.1300.10">
    <property type="entry name" value="Amidase signature (AS) domain"/>
    <property type="match status" value="1"/>
</dbReference>
<keyword evidence="4" id="KW-1185">Reference proteome</keyword>
<dbReference type="SUPFAM" id="SSF75304">
    <property type="entry name" value="Amidase signature (AS) enzymes"/>
    <property type="match status" value="1"/>
</dbReference>
<name>A0A1I7FMY2_9BACL</name>
<dbReference type="Proteomes" id="UP000183508">
    <property type="component" value="Unassembled WGS sequence"/>
</dbReference>
<evidence type="ECO:0000256" key="1">
    <source>
        <dbReference type="ARBA" id="ARBA00009199"/>
    </source>
</evidence>
<dbReference type="InterPro" id="IPR023631">
    <property type="entry name" value="Amidase_dom"/>
</dbReference>
<dbReference type="AlphaFoldDB" id="A0A1I7FMY2"/>
<feature type="domain" description="Amidase" evidence="2">
    <location>
        <begin position="10"/>
        <end position="408"/>
    </location>
</feature>
<gene>
    <name evidence="3" type="ORF">SAMN05421543_101349</name>
</gene>
<dbReference type="PANTHER" id="PTHR11895">
    <property type="entry name" value="TRANSAMIDASE"/>
    <property type="match status" value="1"/>
</dbReference>